<evidence type="ECO:0000313" key="1">
    <source>
        <dbReference type="EMBL" id="KAJ2813693.1"/>
    </source>
</evidence>
<gene>
    <name evidence="1" type="ORF">H4S07_000496</name>
</gene>
<organism evidence="1 2">
    <name type="scientific">Coemansia furcata</name>
    <dbReference type="NCBI Taxonomy" id="417177"/>
    <lineage>
        <taxon>Eukaryota</taxon>
        <taxon>Fungi</taxon>
        <taxon>Fungi incertae sedis</taxon>
        <taxon>Zoopagomycota</taxon>
        <taxon>Kickxellomycotina</taxon>
        <taxon>Kickxellomycetes</taxon>
        <taxon>Kickxellales</taxon>
        <taxon>Kickxellaceae</taxon>
        <taxon>Coemansia</taxon>
    </lineage>
</organism>
<comment type="caution">
    <text evidence="1">The sequence shown here is derived from an EMBL/GenBank/DDBJ whole genome shotgun (WGS) entry which is preliminary data.</text>
</comment>
<dbReference type="Proteomes" id="UP001140096">
    <property type="component" value="Unassembled WGS sequence"/>
</dbReference>
<proteinExistence type="predicted"/>
<accession>A0ACC1LR52</accession>
<sequence>MEAVLSMLPGITTLCLNETDADDAMLKIISTTMPNLEWLEMDDCLHVTDIGLQDVADGCPKLAYLSANECWGILNTDLVEKINAKGGWEDLEGSQASEGYDYADSDDYSFDDSDAYDDYDADDLDHVGF</sequence>
<protein>
    <submittedName>
        <fullName evidence="1">Uncharacterized protein</fullName>
    </submittedName>
</protein>
<keyword evidence="2" id="KW-1185">Reference proteome</keyword>
<name>A0ACC1LR52_9FUNG</name>
<evidence type="ECO:0000313" key="2">
    <source>
        <dbReference type="Proteomes" id="UP001140096"/>
    </source>
</evidence>
<reference evidence="1" key="1">
    <citation type="submission" date="2022-07" db="EMBL/GenBank/DDBJ databases">
        <title>Phylogenomic reconstructions and comparative analyses of Kickxellomycotina fungi.</title>
        <authorList>
            <person name="Reynolds N.K."/>
            <person name="Stajich J.E."/>
            <person name="Barry K."/>
            <person name="Grigoriev I.V."/>
            <person name="Crous P."/>
            <person name="Smith M.E."/>
        </authorList>
    </citation>
    <scope>NUCLEOTIDE SEQUENCE</scope>
    <source>
        <strain evidence="1">CBS 102833</strain>
    </source>
</reference>
<dbReference type="EMBL" id="JANBUP010000030">
    <property type="protein sequence ID" value="KAJ2813693.1"/>
    <property type="molecule type" value="Genomic_DNA"/>
</dbReference>